<dbReference type="InterPro" id="IPR005119">
    <property type="entry name" value="LysR_subst-bd"/>
</dbReference>
<dbReference type="SUPFAM" id="SSF46785">
    <property type="entry name" value="Winged helix' DNA-binding domain"/>
    <property type="match status" value="1"/>
</dbReference>
<keyword evidence="7" id="KW-1185">Reference proteome</keyword>
<comment type="similarity">
    <text evidence="1">Belongs to the LysR transcriptional regulatory family.</text>
</comment>
<dbReference type="PROSITE" id="PS50931">
    <property type="entry name" value="HTH_LYSR"/>
    <property type="match status" value="1"/>
</dbReference>
<evidence type="ECO:0000256" key="4">
    <source>
        <dbReference type="ARBA" id="ARBA00023163"/>
    </source>
</evidence>
<dbReference type="PANTHER" id="PTHR30346:SF0">
    <property type="entry name" value="HCA OPERON TRANSCRIPTIONAL ACTIVATOR HCAR"/>
    <property type="match status" value="1"/>
</dbReference>
<dbReference type="EMBL" id="SLVX01000049">
    <property type="protein sequence ID" value="TCN32201.1"/>
    <property type="molecule type" value="Genomic_DNA"/>
</dbReference>
<protein>
    <submittedName>
        <fullName evidence="6">DNA-binding transcriptional LysR family regulator</fullName>
    </submittedName>
</protein>
<dbReference type="InterPro" id="IPR000847">
    <property type="entry name" value="LysR_HTH_N"/>
</dbReference>
<dbReference type="GO" id="GO:0003677">
    <property type="term" value="F:DNA binding"/>
    <property type="evidence" value="ECO:0007669"/>
    <property type="project" value="UniProtKB-KW"/>
</dbReference>
<dbReference type="GO" id="GO:0003700">
    <property type="term" value="F:DNA-binding transcription factor activity"/>
    <property type="evidence" value="ECO:0007669"/>
    <property type="project" value="InterPro"/>
</dbReference>
<dbReference type="PRINTS" id="PR00039">
    <property type="entry name" value="HTHLYSR"/>
</dbReference>
<dbReference type="GO" id="GO:0032993">
    <property type="term" value="C:protein-DNA complex"/>
    <property type="evidence" value="ECO:0007669"/>
    <property type="project" value="TreeGrafter"/>
</dbReference>
<dbReference type="InterPro" id="IPR036390">
    <property type="entry name" value="WH_DNA-bd_sf"/>
</dbReference>
<dbReference type="Pfam" id="PF00126">
    <property type="entry name" value="HTH_1"/>
    <property type="match status" value="1"/>
</dbReference>
<dbReference type="FunFam" id="1.10.10.10:FF:000001">
    <property type="entry name" value="LysR family transcriptional regulator"/>
    <property type="match status" value="1"/>
</dbReference>
<accession>A0A4R2BWI1</accession>
<evidence type="ECO:0000313" key="6">
    <source>
        <dbReference type="EMBL" id="TCN32201.1"/>
    </source>
</evidence>
<evidence type="ECO:0000256" key="3">
    <source>
        <dbReference type="ARBA" id="ARBA00023125"/>
    </source>
</evidence>
<keyword evidence="2" id="KW-0805">Transcription regulation</keyword>
<evidence type="ECO:0000259" key="5">
    <source>
        <dbReference type="PROSITE" id="PS50931"/>
    </source>
</evidence>
<keyword evidence="3 6" id="KW-0238">DNA-binding</keyword>
<evidence type="ECO:0000256" key="1">
    <source>
        <dbReference type="ARBA" id="ARBA00009437"/>
    </source>
</evidence>
<dbReference type="PANTHER" id="PTHR30346">
    <property type="entry name" value="TRANSCRIPTIONAL DUAL REGULATOR HCAR-RELATED"/>
    <property type="match status" value="1"/>
</dbReference>
<evidence type="ECO:0000313" key="7">
    <source>
        <dbReference type="Proteomes" id="UP000295351"/>
    </source>
</evidence>
<reference evidence="6 7" key="1">
    <citation type="submission" date="2019-03" db="EMBL/GenBank/DDBJ databases">
        <title>Genomic Encyclopedia of Type Strains, Phase IV (KMG-IV): sequencing the most valuable type-strain genomes for metagenomic binning, comparative biology and taxonomic classification.</title>
        <authorList>
            <person name="Goeker M."/>
        </authorList>
    </citation>
    <scope>NUCLEOTIDE SEQUENCE [LARGE SCALE GENOMIC DNA]</scope>
    <source>
        <strain evidence="6 7">DSM 18401</strain>
    </source>
</reference>
<sequence length="311" mass="34487">MNLRQIRQFVAVAEELHFGRAAERLHMTQPPLSQSIQALERDLGIRLFERTRRSVRLTAVGAEWLAHARRVLETADALPAVARQLAAGQLGRLRISFVSTADYSVLPAILGRYRAAYPDVEIKLTEATSDRQIEALLGEDVDVGFVIAPPPASLHRMLTYRPILQERLVAAVPRQWIEEGREGFGGKTLQPDIFFSAPLILFPRSSAPVFHDLVSAYFYAHGAPFSVFQEAIQMQTIIGLVASGLGVALVPESMTRLQRVGAAYLPLAGNVPEIETGLIWREKGKSAALENFLSVTGEMSVRLQTERPFHR</sequence>
<dbReference type="Gene3D" id="3.40.190.10">
    <property type="entry name" value="Periplasmic binding protein-like II"/>
    <property type="match status" value="2"/>
</dbReference>
<evidence type="ECO:0000256" key="2">
    <source>
        <dbReference type="ARBA" id="ARBA00023015"/>
    </source>
</evidence>
<dbReference type="Gene3D" id="1.10.10.10">
    <property type="entry name" value="Winged helix-like DNA-binding domain superfamily/Winged helix DNA-binding domain"/>
    <property type="match status" value="1"/>
</dbReference>
<dbReference type="Proteomes" id="UP000295351">
    <property type="component" value="Unassembled WGS sequence"/>
</dbReference>
<dbReference type="Pfam" id="PF03466">
    <property type="entry name" value="LysR_substrate"/>
    <property type="match status" value="1"/>
</dbReference>
<organism evidence="6 7">
    <name type="scientific">Shinella granuli</name>
    <dbReference type="NCBI Taxonomy" id="323621"/>
    <lineage>
        <taxon>Bacteria</taxon>
        <taxon>Pseudomonadati</taxon>
        <taxon>Pseudomonadota</taxon>
        <taxon>Alphaproteobacteria</taxon>
        <taxon>Hyphomicrobiales</taxon>
        <taxon>Rhizobiaceae</taxon>
        <taxon>Shinella</taxon>
    </lineage>
</organism>
<comment type="caution">
    <text evidence="6">The sequence shown here is derived from an EMBL/GenBank/DDBJ whole genome shotgun (WGS) entry which is preliminary data.</text>
</comment>
<dbReference type="RefSeq" id="WP_133037090.1">
    <property type="nucleotide sequence ID" value="NZ_BAABEI010000001.1"/>
</dbReference>
<dbReference type="AlphaFoldDB" id="A0A4R2BWI1"/>
<dbReference type="SUPFAM" id="SSF53850">
    <property type="entry name" value="Periplasmic binding protein-like II"/>
    <property type="match status" value="1"/>
</dbReference>
<name>A0A4R2BWI1_SHIGR</name>
<feature type="domain" description="HTH lysR-type" evidence="5">
    <location>
        <begin position="1"/>
        <end position="58"/>
    </location>
</feature>
<dbReference type="InterPro" id="IPR036388">
    <property type="entry name" value="WH-like_DNA-bd_sf"/>
</dbReference>
<proteinExistence type="inferred from homology"/>
<keyword evidence="4" id="KW-0804">Transcription</keyword>
<gene>
    <name evidence="6" type="ORF">EV665_1497</name>
</gene>